<name>A0AAD7CZJ1_MYCRO</name>
<comment type="caution">
    <text evidence="1">The sequence shown here is derived from an EMBL/GenBank/DDBJ whole genome shotgun (WGS) entry which is preliminary data.</text>
</comment>
<protein>
    <submittedName>
        <fullName evidence="1">Uncharacterized protein</fullName>
    </submittedName>
</protein>
<reference evidence="1" key="1">
    <citation type="submission" date="2023-03" db="EMBL/GenBank/DDBJ databases">
        <title>Massive genome expansion in bonnet fungi (Mycena s.s.) driven by repeated elements and novel gene families across ecological guilds.</title>
        <authorList>
            <consortium name="Lawrence Berkeley National Laboratory"/>
            <person name="Harder C.B."/>
            <person name="Miyauchi S."/>
            <person name="Viragh M."/>
            <person name="Kuo A."/>
            <person name="Thoen E."/>
            <person name="Andreopoulos B."/>
            <person name="Lu D."/>
            <person name="Skrede I."/>
            <person name="Drula E."/>
            <person name="Henrissat B."/>
            <person name="Morin E."/>
            <person name="Kohler A."/>
            <person name="Barry K."/>
            <person name="LaButti K."/>
            <person name="Morin E."/>
            <person name="Salamov A."/>
            <person name="Lipzen A."/>
            <person name="Mereny Z."/>
            <person name="Hegedus B."/>
            <person name="Baldrian P."/>
            <person name="Stursova M."/>
            <person name="Weitz H."/>
            <person name="Taylor A."/>
            <person name="Grigoriev I.V."/>
            <person name="Nagy L.G."/>
            <person name="Martin F."/>
            <person name="Kauserud H."/>
        </authorList>
    </citation>
    <scope>NUCLEOTIDE SEQUENCE</scope>
    <source>
        <strain evidence="1">CBHHK067</strain>
    </source>
</reference>
<keyword evidence="2" id="KW-1185">Reference proteome</keyword>
<dbReference type="AlphaFoldDB" id="A0AAD7CZJ1"/>
<accession>A0AAD7CZJ1</accession>
<evidence type="ECO:0000313" key="1">
    <source>
        <dbReference type="EMBL" id="KAJ7671075.1"/>
    </source>
</evidence>
<dbReference type="Proteomes" id="UP001221757">
    <property type="component" value="Unassembled WGS sequence"/>
</dbReference>
<dbReference type="EMBL" id="JARKIE010000176">
    <property type="protein sequence ID" value="KAJ7671075.1"/>
    <property type="molecule type" value="Genomic_DNA"/>
</dbReference>
<organism evidence="1 2">
    <name type="scientific">Mycena rosella</name>
    <name type="common">Pink bonnet</name>
    <name type="synonym">Agaricus rosellus</name>
    <dbReference type="NCBI Taxonomy" id="1033263"/>
    <lineage>
        <taxon>Eukaryota</taxon>
        <taxon>Fungi</taxon>
        <taxon>Dikarya</taxon>
        <taxon>Basidiomycota</taxon>
        <taxon>Agaricomycotina</taxon>
        <taxon>Agaricomycetes</taxon>
        <taxon>Agaricomycetidae</taxon>
        <taxon>Agaricales</taxon>
        <taxon>Marasmiineae</taxon>
        <taxon>Mycenaceae</taxon>
        <taxon>Mycena</taxon>
    </lineage>
</organism>
<evidence type="ECO:0000313" key="2">
    <source>
        <dbReference type="Proteomes" id="UP001221757"/>
    </source>
</evidence>
<gene>
    <name evidence="1" type="ORF">B0H17DRAFT_1335506</name>
</gene>
<proteinExistence type="predicted"/>
<sequence>MLPIDPTLLTVVRYDLDPAPRDALLAAQAETRRKEGTTPEELAAIFFKNVQDARCLAIDSNGQLCQGGPLMKPKTQGPSHGHQHIIVCSGWRQDFKEEYRTLSIPDHVDENLLAKLFAGKALTTDPSRDTGLCSRLVHPHIGLKQRFCPHPHIVDGKAALIVHNNTGHNHPMPPLSKVSLTTRETYRQCVKTAGSLGATVSKVYNAQSTKLLLKGKTPTAFAPALYNKRVKRDLVRAVKAEEYPNGLDVAGIFAIYLRSLTKPLPERYIHSYITTPDGGICILTCVPYLLKLLDDAGVIAFDGDTTYQRIEGEMNEWELTIYEKVVLRAATVVRAYINRASADFFEKMFDELQRVKISITGKPIPLKRFVRGGNLLVMNADMNAAQVLGVCRSVMKHNDPEPVHDFRAVVPEADYHRLLEFVHISSKQALDEFSAFVYGLNNKKISGSDWWAHKEMHEWIIPCLIRSQSRIPADIWDSTPSTTNTNEAQHHWSNLQTGIRLTPVEALESAHRVDKTVAEEIEMSRRTGILSNPNNEITHLMARNSQRQSTSVRKARESRELMDVSKQLQARLEEEAEKRRQSSALTKALKEELKAVKGTSGRKGKPGKSVVLSASSSGRVNCLDAYALDTGGQHTHCRYRLEQHRAD</sequence>